<accession>A0A096CWL9</accession>
<dbReference type="EMBL" id="AZTB01000010">
    <property type="protein sequence ID" value="KGG80964.1"/>
    <property type="molecule type" value="Genomic_DNA"/>
</dbReference>
<evidence type="ECO:0000313" key="3">
    <source>
        <dbReference type="Proteomes" id="UP000029622"/>
    </source>
</evidence>
<dbReference type="AlphaFoldDB" id="A0A096CWL9"/>
<evidence type="ECO:0000313" key="2">
    <source>
        <dbReference type="EMBL" id="KGG80964.1"/>
    </source>
</evidence>
<organism evidence="2 3">
    <name type="scientific">Caloranaerobacter azorensis H53214</name>
    <dbReference type="NCBI Taxonomy" id="1156417"/>
    <lineage>
        <taxon>Bacteria</taxon>
        <taxon>Bacillati</taxon>
        <taxon>Bacillota</taxon>
        <taxon>Tissierellia</taxon>
        <taxon>Tissierellales</taxon>
        <taxon>Thermohalobacteraceae</taxon>
        <taxon>Caloranaerobacter</taxon>
    </lineage>
</organism>
<reference evidence="2 3" key="1">
    <citation type="submission" date="2013-12" db="EMBL/GenBank/DDBJ databases">
        <title>Draft genome sequence of Caloranaerobacter sp. H53214.</title>
        <authorList>
            <person name="Jiang L.J."/>
            <person name="Shao Z.Z."/>
            <person name="Long M.N."/>
        </authorList>
    </citation>
    <scope>NUCLEOTIDE SEQUENCE [LARGE SCALE GENOMIC DNA]</scope>
    <source>
        <strain evidence="2 3">H53214</strain>
    </source>
</reference>
<feature type="coiled-coil region" evidence="1">
    <location>
        <begin position="26"/>
        <end position="74"/>
    </location>
</feature>
<gene>
    <name evidence="2" type="ORF">Y919_03405</name>
</gene>
<protein>
    <submittedName>
        <fullName evidence="2">Uncharacterized protein</fullName>
    </submittedName>
</protein>
<dbReference type="STRING" id="1156417.Y919_03405"/>
<proteinExistence type="predicted"/>
<comment type="caution">
    <text evidence="2">The sequence shown here is derived from an EMBL/GenBank/DDBJ whole genome shotgun (WGS) entry which is preliminary data.</text>
</comment>
<dbReference type="Gene3D" id="1.10.287.1490">
    <property type="match status" value="1"/>
</dbReference>
<sequence>MQNEMKDIKSQINGMQSEMKGMQGDIKGIRDEVRDVKVEMAGMRNKVDETYEIVKALEHRAQVNKAEHDQMRNDIAYIKGDVQTIKRAIYRIEEATASNWADIARLKQVNMERM</sequence>
<keyword evidence="1" id="KW-0175">Coiled coil</keyword>
<name>A0A096CWL9_9FIRM</name>
<evidence type="ECO:0000256" key="1">
    <source>
        <dbReference type="SAM" id="Coils"/>
    </source>
</evidence>
<dbReference type="Proteomes" id="UP000029622">
    <property type="component" value="Unassembled WGS sequence"/>
</dbReference>